<evidence type="ECO:0000256" key="2">
    <source>
        <dbReference type="ARBA" id="ARBA00023015"/>
    </source>
</evidence>
<dbReference type="GO" id="GO:0000976">
    <property type="term" value="F:transcription cis-regulatory region binding"/>
    <property type="evidence" value="ECO:0007669"/>
    <property type="project" value="TreeGrafter"/>
</dbReference>
<keyword evidence="8" id="KW-1185">Reference proteome</keyword>
<dbReference type="AlphaFoldDB" id="A0A9X3P8S9"/>
<evidence type="ECO:0000313" key="8">
    <source>
        <dbReference type="Proteomes" id="UP001146067"/>
    </source>
</evidence>
<dbReference type="PROSITE" id="PS50977">
    <property type="entry name" value="HTH_TETR_2"/>
    <property type="match status" value="1"/>
</dbReference>
<accession>A0A9X3P8S9</accession>
<dbReference type="InterPro" id="IPR001647">
    <property type="entry name" value="HTH_TetR"/>
</dbReference>
<dbReference type="PANTHER" id="PTHR30055">
    <property type="entry name" value="HTH-TYPE TRANSCRIPTIONAL REGULATOR RUTR"/>
    <property type="match status" value="1"/>
</dbReference>
<evidence type="ECO:0000313" key="7">
    <source>
        <dbReference type="EMBL" id="MDA1360921.1"/>
    </source>
</evidence>
<proteinExistence type="predicted"/>
<dbReference type="SUPFAM" id="SSF46689">
    <property type="entry name" value="Homeodomain-like"/>
    <property type="match status" value="1"/>
</dbReference>
<comment type="caution">
    <text evidence="7">The sequence shown here is derived from an EMBL/GenBank/DDBJ whole genome shotgun (WGS) entry which is preliminary data.</text>
</comment>
<evidence type="ECO:0000256" key="4">
    <source>
        <dbReference type="ARBA" id="ARBA00023163"/>
    </source>
</evidence>
<feature type="DNA-binding region" description="H-T-H motif" evidence="5">
    <location>
        <begin position="36"/>
        <end position="55"/>
    </location>
</feature>
<gene>
    <name evidence="7" type="ORF">O1R50_14920</name>
</gene>
<dbReference type="InterPro" id="IPR050109">
    <property type="entry name" value="HTH-type_TetR-like_transc_reg"/>
</dbReference>
<dbReference type="Proteomes" id="UP001146067">
    <property type="component" value="Unassembled WGS sequence"/>
</dbReference>
<evidence type="ECO:0000256" key="5">
    <source>
        <dbReference type="PROSITE-ProRule" id="PRU00335"/>
    </source>
</evidence>
<dbReference type="PANTHER" id="PTHR30055:SF234">
    <property type="entry name" value="HTH-TYPE TRANSCRIPTIONAL REGULATOR BETI"/>
    <property type="match status" value="1"/>
</dbReference>
<dbReference type="RefSeq" id="WP_270110882.1">
    <property type="nucleotide sequence ID" value="NZ_JAPZVP010000011.1"/>
</dbReference>
<dbReference type="EMBL" id="JAPZVP010000011">
    <property type="protein sequence ID" value="MDA1360921.1"/>
    <property type="molecule type" value="Genomic_DNA"/>
</dbReference>
<evidence type="ECO:0000259" key="6">
    <source>
        <dbReference type="PROSITE" id="PS50977"/>
    </source>
</evidence>
<reference evidence="7" key="1">
    <citation type="submission" date="2022-12" db="EMBL/GenBank/DDBJ databases">
        <title>Gycomyces niveus sp.nov.,a novel actinomycete isolated from soil in Shouguan.</title>
        <authorList>
            <person name="Yang X."/>
        </authorList>
    </citation>
    <scope>NUCLEOTIDE SEQUENCE</scope>
    <source>
        <strain evidence="7">NEAU-A15</strain>
    </source>
</reference>
<dbReference type="Pfam" id="PF13977">
    <property type="entry name" value="TetR_C_6"/>
    <property type="match status" value="1"/>
</dbReference>
<keyword evidence="2" id="KW-0805">Transcription regulation</keyword>
<dbReference type="Gene3D" id="1.10.357.10">
    <property type="entry name" value="Tetracycline Repressor, domain 2"/>
    <property type="match status" value="1"/>
</dbReference>
<sequence>MSIESGASRRSLTERRQQLMDAAVEVMAERGVVASSTRAITEAAGVPQGMFHYCFDSKSALLRALLERESERTLATAWQLDPGSDSFTASLSKVLHAQLARVRENPAQYLVLADLTVAARTDPELLELSRWERRQFSDLVVHQLERWQPDRPSVELRTLAAVILAGIDGLTEHWLTMRDDEASIAAVELLANCVSNPVASQDR</sequence>
<evidence type="ECO:0000256" key="1">
    <source>
        <dbReference type="ARBA" id="ARBA00022491"/>
    </source>
</evidence>
<dbReference type="InterPro" id="IPR036271">
    <property type="entry name" value="Tet_transcr_reg_TetR-rel_C_sf"/>
</dbReference>
<feature type="domain" description="HTH tetR-type" evidence="6">
    <location>
        <begin position="13"/>
        <end position="73"/>
    </location>
</feature>
<dbReference type="InterPro" id="IPR039538">
    <property type="entry name" value="BetI_C"/>
</dbReference>
<dbReference type="PRINTS" id="PR00455">
    <property type="entry name" value="HTHTETR"/>
</dbReference>
<dbReference type="SUPFAM" id="SSF48498">
    <property type="entry name" value="Tetracyclin repressor-like, C-terminal domain"/>
    <property type="match status" value="1"/>
</dbReference>
<evidence type="ECO:0000256" key="3">
    <source>
        <dbReference type="ARBA" id="ARBA00023125"/>
    </source>
</evidence>
<keyword evidence="3 5" id="KW-0238">DNA-binding</keyword>
<dbReference type="GO" id="GO:0003700">
    <property type="term" value="F:DNA-binding transcription factor activity"/>
    <property type="evidence" value="ECO:0007669"/>
    <property type="project" value="TreeGrafter"/>
</dbReference>
<dbReference type="InterPro" id="IPR009057">
    <property type="entry name" value="Homeodomain-like_sf"/>
</dbReference>
<name>A0A9X3P8S9_9ACTN</name>
<protein>
    <submittedName>
        <fullName evidence="7">TetR/AcrR family transcriptional regulator</fullName>
    </submittedName>
</protein>
<keyword evidence="1" id="KW-0678">Repressor</keyword>
<organism evidence="7 8">
    <name type="scientific">Glycomyces luteolus</name>
    <dbReference type="NCBI Taxonomy" id="2670330"/>
    <lineage>
        <taxon>Bacteria</taxon>
        <taxon>Bacillati</taxon>
        <taxon>Actinomycetota</taxon>
        <taxon>Actinomycetes</taxon>
        <taxon>Glycomycetales</taxon>
        <taxon>Glycomycetaceae</taxon>
        <taxon>Glycomyces</taxon>
    </lineage>
</organism>
<keyword evidence="4" id="KW-0804">Transcription</keyword>
<dbReference type="Pfam" id="PF00440">
    <property type="entry name" value="TetR_N"/>
    <property type="match status" value="1"/>
</dbReference>